<sequence length="229" mass="26488">MKRSFNIFELMKNEPMKKIVISVGEAGLDQAYDNGLIKSIPVLRTIADTLELIDSIRNRHLFIKLGLFFEELYNIPLEDRRRFIEKHTKNQKKLSQQILVYLDRQEAKEKAKILAKVFSAFLYEKIDSATFARLCSILDKVVIEDLNILTIEFLRQTGSTIEDNQQIWFLGTEYEHLVATGMVIENTGFGLNPGQVSMNYFGLEGEVYEYSQFHLTHLGIKLIKYGLLD</sequence>
<accession>A0ABX3EEQ5</accession>
<protein>
    <recommendedName>
        <fullName evidence="3">DUF4393 domain-containing protein</fullName>
    </recommendedName>
</protein>
<dbReference type="RefSeq" id="WP_074109387.1">
    <property type="nucleotide sequence ID" value="NZ_LVWI01000099.1"/>
</dbReference>
<evidence type="ECO:0000313" key="1">
    <source>
        <dbReference type="EMBL" id="OKP78243.1"/>
    </source>
</evidence>
<dbReference type="EMBL" id="LVWI01000099">
    <property type="protein sequence ID" value="OKP78243.1"/>
    <property type="molecule type" value="Genomic_DNA"/>
</dbReference>
<name>A0ABX3EEQ5_9BACL</name>
<evidence type="ECO:0008006" key="3">
    <source>
        <dbReference type="Google" id="ProtNLM"/>
    </source>
</evidence>
<organism evidence="1 2">
    <name type="scientific">Paenibacillus helianthi</name>
    <dbReference type="NCBI Taxonomy" id="1349432"/>
    <lineage>
        <taxon>Bacteria</taxon>
        <taxon>Bacillati</taxon>
        <taxon>Bacillota</taxon>
        <taxon>Bacilli</taxon>
        <taxon>Bacillales</taxon>
        <taxon>Paenibacillaceae</taxon>
        <taxon>Paenibacillus</taxon>
    </lineage>
</organism>
<reference evidence="1 2" key="1">
    <citation type="submission" date="2016-03" db="EMBL/GenBank/DDBJ databases">
        <authorList>
            <person name="Sant'Anna F.H."/>
            <person name="Ambrosini A."/>
            <person name="Souza R."/>
            <person name="Bach E."/>
            <person name="Fernandes G."/>
            <person name="Balsanelli E."/>
            <person name="Baura V.A."/>
            <person name="Souza E.M."/>
            <person name="Passaglia L."/>
        </authorList>
    </citation>
    <scope>NUCLEOTIDE SEQUENCE [LARGE SCALE GENOMIC DNA]</scope>
    <source>
        <strain evidence="1 2">P26E</strain>
    </source>
</reference>
<proteinExistence type="predicted"/>
<comment type="caution">
    <text evidence="1">The sequence shown here is derived from an EMBL/GenBank/DDBJ whole genome shotgun (WGS) entry which is preliminary data.</text>
</comment>
<keyword evidence="2" id="KW-1185">Reference proteome</keyword>
<gene>
    <name evidence="1" type="ORF">A3844_29085</name>
</gene>
<evidence type="ECO:0000313" key="2">
    <source>
        <dbReference type="Proteomes" id="UP000186058"/>
    </source>
</evidence>
<dbReference type="Proteomes" id="UP000186058">
    <property type="component" value="Unassembled WGS sequence"/>
</dbReference>